<keyword evidence="4" id="KW-1185">Reference proteome</keyword>
<dbReference type="OrthoDB" id="1186121at2"/>
<gene>
    <name evidence="3" type="ORF">TJEJU_1784</name>
</gene>
<accession>A0A238U8H2</accession>
<dbReference type="RefSeq" id="WP_095071297.1">
    <property type="nucleotide sequence ID" value="NZ_LT899436.1"/>
</dbReference>
<proteinExistence type="predicted"/>
<evidence type="ECO:0000313" key="4">
    <source>
        <dbReference type="Proteomes" id="UP000215214"/>
    </source>
</evidence>
<organism evidence="3 4">
    <name type="scientific">Tenacibaculum jejuense</name>
    <dbReference type="NCBI Taxonomy" id="584609"/>
    <lineage>
        <taxon>Bacteria</taxon>
        <taxon>Pseudomonadati</taxon>
        <taxon>Bacteroidota</taxon>
        <taxon>Flavobacteriia</taxon>
        <taxon>Flavobacteriales</taxon>
        <taxon>Flavobacteriaceae</taxon>
        <taxon>Tenacibaculum</taxon>
    </lineage>
</organism>
<sequence length="272" mass="30600">MRTLNFKCKQWIILVLISLSIVSCSDTDEKTNPGAQAIGLIENSNKEFSGKISIDNSKIAYGVIQNSELNYTISVNINNKEITAVVDYENSTIDFKAADVQFSDMEKVDLLMSTADIAEYFLEEKEAKIDMHEYAMIKLMEYWSQAPSQHVFHSRKVNSDLDVKLRSRNEGITCIRRNSYVKAEYDDRNGRSYSDNVKVGSKPRANYGCMGRCGADCGRWWIPSAWTKDCMDHDQCSNIFNASGGSSDPNCGDEFNEAADDYVFGVLRGCRG</sequence>
<dbReference type="PROSITE" id="PS51257">
    <property type="entry name" value="PROKAR_LIPOPROTEIN"/>
    <property type="match status" value="1"/>
</dbReference>
<dbReference type="Proteomes" id="UP000215214">
    <property type="component" value="Chromosome TJEJU"/>
</dbReference>
<dbReference type="Pfam" id="PF26641">
    <property type="entry name" value="DUF8213"/>
    <property type="match status" value="1"/>
</dbReference>
<dbReference type="EMBL" id="LT899436">
    <property type="protein sequence ID" value="SNR15493.1"/>
    <property type="molecule type" value="Genomic_DNA"/>
</dbReference>
<dbReference type="InterPro" id="IPR058526">
    <property type="entry name" value="DUF8213"/>
</dbReference>
<dbReference type="AlphaFoldDB" id="A0A238U8H2"/>
<dbReference type="KEGG" id="tje:TJEJU_1784"/>
<feature type="domain" description="DUF8213" evidence="2">
    <location>
        <begin position="171"/>
        <end position="271"/>
    </location>
</feature>
<reference evidence="3 4" key="1">
    <citation type="submission" date="2017-07" db="EMBL/GenBank/DDBJ databases">
        <authorList>
            <person name="Sun Z.S."/>
            <person name="Albrecht U."/>
            <person name="Echele G."/>
            <person name="Lee C.C."/>
        </authorList>
    </citation>
    <scope>NUCLEOTIDE SEQUENCE [LARGE SCALE GENOMIC DNA]</scope>
    <source>
        <strain evidence="4">type strain: KCTC 22618</strain>
    </source>
</reference>
<keyword evidence="3" id="KW-0449">Lipoprotein</keyword>
<feature type="chain" id="PRO_5013076721" evidence="1">
    <location>
        <begin position="26"/>
        <end position="272"/>
    </location>
</feature>
<evidence type="ECO:0000256" key="1">
    <source>
        <dbReference type="SAM" id="SignalP"/>
    </source>
</evidence>
<protein>
    <submittedName>
        <fullName evidence="3">Probable lipoprotein</fullName>
    </submittedName>
</protein>
<name>A0A238U8H2_9FLAO</name>
<feature type="signal peptide" evidence="1">
    <location>
        <begin position="1"/>
        <end position="25"/>
    </location>
</feature>
<keyword evidence="1" id="KW-0732">Signal</keyword>
<evidence type="ECO:0000313" key="3">
    <source>
        <dbReference type="EMBL" id="SNR15493.1"/>
    </source>
</evidence>
<evidence type="ECO:0000259" key="2">
    <source>
        <dbReference type="Pfam" id="PF26641"/>
    </source>
</evidence>